<dbReference type="CDD" id="cd14688">
    <property type="entry name" value="bZIP_YAP"/>
    <property type="match status" value="1"/>
</dbReference>
<dbReference type="PANTHER" id="PTHR38116">
    <property type="entry name" value="CHROMOSOME 7, WHOLE GENOME SHOTGUN SEQUENCE"/>
    <property type="match status" value="1"/>
</dbReference>
<dbReference type="Pfam" id="PF11905">
    <property type="entry name" value="DUF3425"/>
    <property type="match status" value="1"/>
</dbReference>
<name>A0A0L1ITT9_ASPN3</name>
<feature type="region of interest" description="Disordered" evidence="1">
    <location>
        <begin position="1"/>
        <end position="44"/>
    </location>
</feature>
<dbReference type="AlphaFoldDB" id="A0A0L1ITT9"/>
<evidence type="ECO:0008006" key="4">
    <source>
        <dbReference type="Google" id="ProtNLM"/>
    </source>
</evidence>
<evidence type="ECO:0000313" key="2">
    <source>
        <dbReference type="EMBL" id="KNG82971.1"/>
    </source>
</evidence>
<accession>A0A0L1ITT9</accession>
<organism evidence="2 3">
    <name type="scientific">Aspergillus nomiae NRRL (strain ATCC 15546 / NRRL 13137 / CBS 260.88 / M93)</name>
    <dbReference type="NCBI Taxonomy" id="1509407"/>
    <lineage>
        <taxon>Eukaryota</taxon>
        <taxon>Fungi</taxon>
        <taxon>Dikarya</taxon>
        <taxon>Ascomycota</taxon>
        <taxon>Pezizomycotina</taxon>
        <taxon>Eurotiomycetes</taxon>
        <taxon>Eurotiomycetidae</taxon>
        <taxon>Eurotiales</taxon>
        <taxon>Aspergillaceae</taxon>
        <taxon>Aspergillus</taxon>
        <taxon>Aspergillus subgen. Circumdati</taxon>
    </lineage>
</organism>
<keyword evidence="3" id="KW-1185">Reference proteome</keyword>
<feature type="compositionally biased region" description="Low complexity" evidence="1">
    <location>
        <begin position="128"/>
        <end position="138"/>
    </location>
</feature>
<gene>
    <name evidence="2" type="ORF">ANOM_008954</name>
</gene>
<dbReference type="OrthoDB" id="5973539at2759"/>
<dbReference type="InterPro" id="IPR021833">
    <property type="entry name" value="DUF3425"/>
</dbReference>
<comment type="caution">
    <text evidence="2">The sequence shown here is derived from an EMBL/GenBank/DDBJ whole genome shotgun (WGS) entry which is preliminary data.</text>
</comment>
<protein>
    <recommendedName>
        <fullName evidence="4">BZIP domain-containing protein</fullName>
    </recommendedName>
</protein>
<dbReference type="STRING" id="1509407.A0A0L1ITT9"/>
<reference evidence="2 3" key="1">
    <citation type="submission" date="2014-06" db="EMBL/GenBank/DDBJ databases">
        <title>The Genome of the Aflatoxigenic Filamentous Fungus Aspergillus nomius.</title>
        <authorList>
            <person name="Moore M.G."/>
            <person name="Shannon B.M."/>
            <person name="Brian M.M."/>
        </authorList>
    </citation>
    <scope>NUCLEOTIDE SEQUENCE [LARGE SCALE GENOMIC DNA]</scope>
    <source>
        <strain evidence="2 3">NRRL 13137</strain>
    </source>
</reference>
<feature type="compositionally biased region" description="Basic and acidic residues" evidence="1">
    <location>
        <begin position="35"/>
        <end position="44"/>
    </location>
</feature>
<evidence type="ECO:0000313" key="3">
    <source>
        <dbReference type="Proteomes" id="UP000037505"/>
    </source>
</evidence>
<dbReference type="GeneID" id="26810758"/>
<sequence length="296" mass="33398">MPGDNDDRAPKRRKRVITPARKEQNRVAQRVYRQRQKERLQREKHIAGPSCTSRVLQPAPAVKHMQAETVDSIDCCTGDVPVVHPDTRERQCLAPIKLTLDHLFPSESARDTHNGDAQSQRIKEHTSNENTPPSSSTEIMLPDPYQNTLESTHTMLLRACLHNAQCLGISIKQFFSYECMSLCSPFYRPNTTMSDDPHALIKNVSSPSTPAHLQPTLPQILFPHHPLLDLLPLPSLRARAVMLAATAPTLMDAGELKRDIVEKGGIICQGEQPWEMRSWVAAPWFLKKWRLLIGNC</sequence>
<dbReference type="EMBL" id="JNOM01000301">
    <property type="protein sequence ID" value="KNG82971.1"/>
    <property type="molecule type" value="Genomic_DNA"/>
</dbReference>
<evidence type="ECO:0000256" key="1">
    <source>
        <dbReference type="SAM" id="MobiDB-lite"/>
    </source>
</evidence>
<proteinExistence type="predicted"/>
<dbReference type="Proteomes" id="UP000037505">
    <property type="component" value="Unassembled WGS sequence"/>
</dbReference>
<dbReference type="PANTHER" id="PTHR38116:SF8">
    <property type="entry name" value="BZIP DOMAIN-CONTAINING PROTEIN"/>
    <property type="match status" value="1"/>
</dbReference>
<feature type="region of interest" description="Disordered" evidence="1">
    <location>
        <begin position="106"/>
        <end position="142"/>
    </location>
</feature>
<dbReference type="RefSeq" id="XP_015403894.1">
    <property type="nucleotide sequence ID" value="XM_015554210.1"/>
</dbReference>